<comment type="caution">
    <text evidence="1">The sequence shown here is derived from an EMBL/GenBank/DDBJ whole genome shotgun (WGS) entry which is preliminary data.</text>
</comment>
<evidence type="ECO:0000313" key="1">
    <source>
        <dbReference type="EMBL" id="CAD8096509.1"/>
    </source>
</evidence>
<gene>
    <name evidence="1" type="ORF">PPRIM_AZ9-3.1.T1010128</name>
</gene>
<proteinExistence type="predicted"/>
<protein>
    <submittedName>
        <fullName evidence="1">Uncharacterized protein</fullName>
    </submittedName>
</protein>
<dbReference type="EMBL" id="CAJJDM010000104">
    <property type="protein sequence ID" value="CAD8096509.1"/>
    <property type="molecule type" value="Genomic_DNA"/>
</dbReference>
<organism evidence="1 2">
    <name type="scientific">Paramecium primaurelia</name>
    <dbReference type="NCBI Taxonomy" id="5886"/>
    <lineage>
        <taxon>Eukaryota</taxon>
        <taxon>Sar</taxon>
        <taxon>Alveolata</taxon>
        <taxon>Ciliophora</taxon>
        <taxon>Intramacronucleata</taxon>
        <taxon>Oligohymenophorea</taxon>
        <taxon>Peniculida</taxon>
        <taxon>Parameciidae</taxon>
        <taxon>Paramecium</taxon>
    </lineage>
</organism>
<dbReference type="AlphaFoldDB" id="A0A8S1NYJ8"/>
<accession>A0A8S1NYJ8</accession>
<keyword evidence="2" id="KW-1185">Reference proteome</keyword>
<name>A0A8S1NYJ8_PARPR</name>
<reference evidence="1" key="1">
    <citation type="submission" date="2021-01" db="EMBL/GenBank/DDBJ databases">
        <authorList>
            <consortium name="Genoscope - CEA"/>
            <person name="William W."/>
        </authorList>
    </citation>
    <scope>NUCLEOTIDE SEQUENCE</scope>
</reference>
<sequence>MNMISTEQIYTYKVYFLLFLQSINNPCQNHYKYQDFLNFSIFQFLNKEWLNIKMVCDFYYFKQQFQLRHFSMSIDQIVIIYRYFWTESKLQELLLNEQVNLKK</sequence>
<dbReference type="Proteomes" id="UP000688137">
    <property type="component" value="Unassembled WGS sequence"/>
</dbReference>
<evidence type="ECO:0000313" key="2">
    <source>
        <dbReference type="Proteomes" id="UP000688137"/>
    </source>
</evidence>